<gene>
    <name evidence="3" type="ORF">HXL68_02430</name>
</gene>
<evidence type="ECO:0000313" key="3">
    <source>
        <dbReference type="EMBL" id="MBF1163874.1"/>
    </source>
</evidence>
<dbReference type="GO" id="GO:0005886">
    <property type="term" value="C:plasma membrane"/>
    <property type="evidence" value="ECO:0007669"/>
    <property type="project" value="UniProtKB-SubCell"/>
</dbReference>
<proteinExistence type="inferred from homology"/>
<dbReference type="Gene3D" id="2.20.200.10">
    <property type="entry name" value="Outer membrane efflux proteins (OEP)"/>
    <property type="match status" value="1"/>
</dbReference>
<evidence type="ECO:0000256" key="1">
    <source>
        <dbReference type="ARBA" id="ARBA00007613"/>
    </source>
</evidence>
<dbReference type="NCBIfam" id="TIGR01845">
    <property type="entry name" value="outer_NodT"/>
    <property type="match status" value="1"/>
</dbReference>
<keyword evidence="2" id="KW-0732">Signal</keyword>
<dbReference type="GO" id="GO:0015562">
    <property type="term" value="F:efflux transmembrane transporter activity"/>
    <property type="evidence" value="ECO:0007669"/>
    <property type="project" value="InterPro"/>
</dbReference>
<name>A0A930FY34_9RHOO</name>
<comment type="caution">
    <text evidence="3">The sequence shown here is derived from an EMBL/GenBank/DDBJ whole genome shotgun (WGS) entry which is preliminary data.</text>
</comment>
<feature type="chain" id="PRO_5038154292" evidence="2">
    <location>
        <begin position="23"/>
        <end position="462"/>
    </location>
</feature>
<sequence length="462" mass="49813">MIRRLPLTVLIASLFVAGCAVGPDYQRPEINLPESHRGASPENTKAPSLADSNWREVFTDPSLQSLIEEALSAGPDALLAAARLREAEALAGVSRAPLWPQASISLNTSPTIRQPGERFTASYLGGAGISWEIDLWGRYRRASEAAQAELLASEEALHGMQASLVATVARYYFQLSTLHDTLTITERSARNQAEVLRLIKRLSAAGISSAAEERQQESALAATEASLPTLRRQIAETENALSLLLGRNPGAFRLDVPPKLALPGLIPPGLPSRLLEQRPDIRQAEARLMAANARVGEAKAMFFPSLSLTAIFGGVSTSLADVVHGRAPAVASIGPNLLQPLFAGGQIYFNREAAQARLDQAVINYRKTILNALGEVANGLVAYETSDALMETQARRVAASREAMRLADLRFRAGTTNFLEVLDTQRQLLAAETQEAQALLERRQALISIYLALGGGWQATGR</sequence>
<reference evidence="3" key="1">
    <citation type="submission" date="2020-04" db="EMBL/GenBank/DDBJ databases">
        <title>Deep metagenomics examines the oral microbiome during advanced dental caries in children, revealing novel taxa and co-occurrences with host molecules.</title>
        <authorList>
            <person name="Baker J.L."/>
            <person name="Morton J.T."/>
            <person name="Dinis M."/>
            <person name="Alvarez R."/>
            <person name="Tran N.C."/>
            <person name="Knight R."/>
            <person name="Edlund A."/>
        </authorList>
    </citation>
    <scope>NUCLEOTIDE SEQUENCE</scope>
    <source>
        <strain evidence="3">JCVI_32_bin.24</strain>
    </source>
</reference>
<comment type="similarity">
    <text evidence="1 2">Belongs to the outer membrane factor (OMF) (TC 1.B.17) family.</text>
</comment>
<dbReference type="InterPro" id="IPR010131">
    <property type="entry name" value="MdtP/NodT-like"/>
</dbReference>
<dbReference type="PANTHER" id="PTHR30203:SF33">
    <property type="entry name" value="BLR4455 PROTEIN"/>
    <property type="match status" value="1"/>
</dbReference>
<dbReference type="Proteomes" id="UP000718593">
    <property type="component" value="Unassembled WGS sequence"/>
</dbReference>
<dbReference type="Gene3D" id="1.20.1600.10">
    <property type="entry name" value="Outer membrane efflux proteins (OEP)"/>
    <property type="match status" value="1"/>
</dbReference>
<dbReference type="PROSITE" id="PS51257">
    <property type="entry name" value="PROKAR_LIPOPROTEIN"/>
    <property type="match status" value="1"/>
</dbReference>
<dbReference type="PANTHER" id="PTHR30203">
    <property type="entry name" value="OUTER MEMBRANE CATION EFFLUX PROTEIN"/>
    <property type="match status" value="1"/>
</dbReference>
<protein>
    <submittedName>
        <fullName evidence="3">Efflux transporter outer membrane subunit</fullName>
    </submittedName>
</protein>
<keyword evidence="2" id="KW-0564">Palmitate</keyword>
<dbReference type="SUPFAM" id="SSF56954">
    <property type="entry name" value="Outer membrane efflux proteins (OEP)"/>
    <property type="match status" value="1"/>
</dbReference>
<dbReference type="AlphaFoldDB" id="A0A930FY34"/>
<feature type="signal peptide" evidence="2">
    <location>
        <begin position="1"/>
        <end position="22"/>
    </location>
</feature>
<keyword evidence="2" id="KW-0472">Membrane</keyword>
<keyword evidence="2" id="KW-1134">Transmembrane beta strand</keyword>
<accession>A0A930FY34</accession>
<evidence type="ECO:0000313" key="4">
    <source>
        <dbReference type="Proteomes" id="UP000718593"/>
    </source>
</evidence>
<keyword evidence="2" id="KW-0449">Lipoprotein</keyword>
<organism evidence="3 4">
    <name type="scientific">Dechloromonas agitata</name>
    <dbReference type="NCBI Taxonomy" id="73030"/>
    <lineage>
        <taxon>Bacteria</taxon>
        <taxon>Pseudomonadati</taxon>
        <taxon>Pseudomonadota</taxon>
        <taxon>Betaproteobacteria</taxon>
        <taxon>Rhodocyclales</taxon>
        <taxon>Azonexaceae</taxon>
        <taxon>Dechloromonas</taxon>
    </lineage>
</organism>
<dbReference type="Pfam" id="PF02321">
    <property type="entry name" value="OEP"/>
    <property type="match status" value="2"/>
</dbReference>
<dbReference type="EMBL" id="JABZMI010000021">
    <property type="protein sequence ID" value="MBF1163874.1"/>
    <property type="molecule type" value="Genomic_DNA"/>
</dbReference>
<dbReference type="InterPro" id="IPR003423">
    <property type="entry name" value="OMP_efflux"/>
</dbReference>
<keyword evidence="2" id="KW-0812">Transmembrane</keyword>
<evidence type="ECO:0000256" key="2">
    <source>
        <dbReference type="RuleBase" id="RU362097"/>
    </source>
</evidence>
<comment type="subcellular location">
    <subcellularLocation>
        <location evidence="2">Cell membrane</location>
        <topology evidence="2">Lipid-anchor</topology>
    </subcellularLocation>
</comment>